<sequence>MVSDRHRLEETFWRRHSNPKSGWSRTVVLPALLYAIYHREWKMAAAVVAFTVLNPLLFSPPETDEAWMTRVVLAERWWKDRDRGVLGITYPNVLNTVNIPVTLYAIFAASRRQPLRTALAGAGSMLLKFWYVGELVREYDVETDR</sequence>
<dbReference type="STRING" id="1227496.C489_19936"/>
<evidence type="ECO:0000313" key="2">
    <source>
        <dbReference type="EMBL" id="ELY63121.1"/>
    </source>
</evidence>
<dbReference type="RefSeq" id="WP_006433084.1">
    <property type="nucleotide sequence ID" value="NZ_AOID01000063.1"/>
</dbReference>
<gene>
    <name evidence="2" type="ORF">C489_19936</name>
</gene>
<evidence type="ECO:0000313" key="3">
    <source>
        <dbReference type="Proteomes" id="UP000011632"/>
    </source>
</evidence>
<dbReference type="PATRIC" id="fig|1227496.3.peg.3994"/>
<keyword evidence="3" id="KW-1185">Reference proteome</keyword>
<proteinExistence type="predicted"/>
<comment type="caution">
    <text evidence="2">The sequence shown here is derived from an EMBL/GenBank/DDBJ whole genome shotgun (WGS) entry which is preliminary data.</text>
</comment>
<dbReference type="AlphaFoldDB" id="L9XNY5"/>
<dbReference type="Pfam" id="PF20358">
    <property type="entry name" value="DUF6653"/>
    <property type="match status" value="1"/>
</dbReference>
<dbReference type="EMBL" id="AOID01000063">
    <property type="protein sequence ID" value="ELY63121.1"/>
    <property type="molecule type" value="Genomic_DNA"/>
</dbReference>
<keyword evidence="1" id="KW-1133">Transmembrane helix</keyword>
<accession>L9XNY5</accession>
<evidence type="ECO:0000256" key="1">
    <source>
        <dbReference type="SAM" id="Phobius"/>
    </source>
</evidence>
<dbReference type="InterPro" id="IPR046595">
    <property type="entry name" value="DUF6653"/>
</dbReference>
<organism evidence="2 3">
    <name type="scientific">Natrinema versiforme JCM 10478</name>
    <dbReference type="NCBI Taxonomy" id="1227496"/>
    <lineage>
        <taxon>Archaea</taxon>
        <taxon>Methanobacteriati</taxon>
        <taxon>Methanobacteriota</taxon>
        <taxon>Stenosarchaea group</taxon>
        <taxon>Halobacteria</taxon>
        <taxon>Halobacteriales</taxon>
        <taxon>Natrialbaceae</taxon>
        <taxon>Natrinema</taxon>
    </lineage>
</organism>
<name>L9XNY5_9EURY</name>
<keyword evidence="1" id="KW-0812">Transmembrane</keyword>
<dbReference type="Proteomes" id="UP000011632">
    <property type="component" value="Unassembled WGS sequence"/>
</dbReference>
<keyword evidence="1" id="KW-0472">Membrane</keyword>
<protein>
    <submittedName>
        <fullName evidence="2">Uncharacterized protein</fullName>
    </submittedName>
</protein>
<feature type="transmembrane region" description="Helical" evidence="1">
    <location>
        <begin position="21"/>
        <end position="37"/>
    </location>
</feature>
<reference evidence="2 3" key="1">
    <citation type="journal article" date="2014" name="PLoS Genet.">
        <title>Phylogenetically driven sequencing of extremely halophilic archaea reveals strategies for static and dynamic osmo-response.</title>
        <authorList>
            <person name="Becker E.A."/>
            <person name="Seitzer P.M."/>
            <person name="Tritt A."/>
            <person name="Larsen D."/>
            <person name="Krusor M."/>
            <person name="Yao A.I."/>
            <person name="Wu D."/>
            <person name="Madern D."/>
            <person name="Eisen J.A."/>
            <person name="Darling A.E."/>
            <person name="Facciotti M.T."/>
        </authorList>
    </citation>
    <scope>NUCLEOTIDE SEQUENCE [LARGE SCALE GENOMIC DNA]</scope>
    <source>
        <strain evidence="2 3">JCM 10478</strain>
    </source>
</reference>